<keyword evidence="8" id="KW-1185">Reference proteome</keyword>
<dbReference type="PANTHER" id="PTHR24185:SF1">
    <property type="entry name" value="CALCIUM-INDEPENDENT PHOSPHOLIPASE A2-GAMMA"/>
    <property type="match status" value="1"/>
</dbReference>
<evidence type="ECO:0000256" key="1">
    <source>
        <dbReference type="ARBA" id="ARBA00022801"/>
    </source>
</evidence>
<dbReference type="Proteomes" id="UP000014760">
    <property type="component" value="Unassembled WGS sequence"/>
</dbReference>
<reference evidence="8" key="1">
    <citation type="submission" date="2012-12" db="EMBL/GenBank/DDBJ databases">
        <authorList>
            <person name="Hellsten U."/>
            <person name="Grimwood J."/>
            <person name="Chapman J.A."/>
            <person name="Shapiro H."/>
            <person name="Aerts A."/>
            <person name="Otillar R.P."/>
            <person name="Terry A.Y."/>
            <person name="Boore J.L."/>
            <person name="Simakov O."/>
            <person name="Marletaz F."/>
            <person name="Cho S.-J."/>
            <person name="Edsinger-Gonzales E."/>
            <person name="Havlak P."/>
            <person name="Kuo D.-H."/>
            <person name="Larsson T."/>
            <person name="Lv J."/>
            <person name="Arendt D."/>
            <person name="Savage R."/>
            <person name="Osoegawa K."/>
            <person name="de Jong P."/>
            <person name="Lindberg D.R."/>
            <person name="Seaver E.C."/>
            <person name="Weisblat D.A."/>
            <person name="Putnam N.H."/>
            <person name="Grigoriev I.V."/>
            <person name="Rokhsar D.S."/>
        </authorList>
    </citation>
    <scope>NUCLEOTIDE SEQUENCE</scope>
    <source>
        <strain evidence="8">I ESC-2004</strain>
    </source>
</reference>
<dbReference type="GO" id="GO:0016020">
    <property type="term" value="C:membrane"/>
    <property type="evidence" value="ECO:0007669"/>
    <property type="project" value="TreeGrafter"/>
</dbReference>
<dbReference type="OMA" id="GSHKHKL"/>
<dbReference type="OrthoDB" id="630895at2759"/>
<feature type="active site" description="Proton acceptor" evidence="4">
    <location>
        <position position="278"/>
    </location>
</feature>
<reference evidence="6 8" key="2">
    <citation type="journal article" date="2013" name="Nature">
        <title>Insights into bilaterian evolution from three spiralian genomes.</title>
        <authorList>
            <person name="Simakov O."/>
            <person name="Marletaz F."/>
            <person name="Cho S.J."/>
            <person name="Edsinger-Gonzales E."/>
            <person name="Havlak P."/>
            <person name="Hellsten U."/>
            <person name="Kuo D.H."/>
            <person name="Larsson T."/>
            <person name="Lv J."/>
            <person name="Arendt D."/>
            <person name="Savage R."/>
            <person name="Osoegawa K."/>
            <person name="de Jong P."/>
            <person name="Grimwood J."/>
            <person name="Chapman J.A."/>
            <person name="Shapiro H."/>
            <person name="Aerts A."/>
            <person name="Otillar R.P."/>
            <person name="Terry A.Y."/>
            <person name="Boore J.L."/>
            <person name="Grigoriev I.V."/>
            <person name="Lindberg D.R."/>
            <person name="Seaver E.C."/>
            <person name="Weisblat D.A."/>
            <person name="Putnam N.H."/>
            <person name="Rokhsar D.S."/>
        </authorList>
    </citation>
    <scope>NUCLEOTIDE SEQUENCE</scope>
    <source>
        <strain evidence="6 8">I ESC-2004</strain>
    </source>
</reference>
<reference evidence="7" key="3">
    <citation type="submission" date="2015-06" db="UniProtKB">
        <authorList>
            <consortium name="EnsemblMetazoa"/>
        </authorList>
    </citation>
    <scope>IDENTIFICATION</scope>
</reference>
<dbReference type="EMBL" id="KB304010">
    <property type="protein sequence ID" value="ELU02471.1"/>
    <property type="molecule type" value="Genomic_DNA"/>
</dbReference>
<dbReference type="EMBL" id="AMQN01008807">
    <property type="status" value="NOT_ANNOTATED_CDS"/>
    <property type="molecule type" value="Genomic_DNA"/>
</dbReference>
<dbReference type="STRING" id="283909.R7U8N4"/>
<evidence type="ECO:0000259" key="5">
    <source>
        <dbReference type="PROSITE" id="PS51635"/>
    </source>
</evidence>
<evidence type="ECO:0000256" key="3">
    <source>
        <dbReference type="ARBA" id="ARBA00023098"/>
    </source>
</evidence>
<name>R7U8N4_CAPTE</name>
<dbReference type="HOGENOM" id="CLU_000288_144_7_1"/>
<feature type="active site" description="Nucleophile" evidence="4">
    <location>
        <position position="135"/>
    </location>
</feature>
<evidence type="ECO:0000256" key="4">
    <source>
        <dbReference type="PROSITE-ProRule" id="PRU01161"/>
    </source>
</evidence>
<dbReference type="SUPFAM" id="SSF52151">
    <property type="entry name" value="FabD/lysophospholipase-like"/>
    <property type="match status" value="1"/>
</dbReference>
<feature type="domain" description="PNPLA" evidence="5">
    <location>
        <begin position="97"/>
        <end position="291"/>
    </location>
</feature>
<sequence>MKREALEQGSANRKTKGLVMALRASTSNISQLRRLEEFCKHMAEYPSTRGKAVKARAIPCLLKLRQNPDQAIQELSMEALSLVGYVDPVKGRGIRLLCLDGGGTRGLVTIEILKQLQECCGQEIHKMFDYVCGVSTGSLLAVMLSAFRVPLPETELLYKQYSSQMFSRNKLMGVGKLFMSHSYYETDVWEKVLHESIGFKTFLESTRDPECPKIGLVSSLMNVTHLQNFFFRNYTLPSGVHSHFPGSCNYALWQGIRASSAAPGYFEEMKLGDWVHQDGGLITNNPTAIALHECRLLWPKEKIQCVVSVGTGKYVPGLEAQPADSASLKTKVTKIVQSATDTEAVHTTLQDLLPPSSYFRLNPYLSQDFQLDEIRKDQWDNMRHDTQMYCRKNTQKIEKAAQILLKTRMPHQKAQDWLKEQRDLL</sequence>
<dbReference type="InterPro" id="IPR016035">
    <property type="entry name" value="Acyl_Trfase/lysoPLipase"/>
</dbReference>
<evidence type="ECO:0000313" key="6">
    <source>
        <dbReference type="EMBL" id="ELU02471.1"/>
    </source>
</evidence>
<feature type="short sequence motif" description="GXSXG" evidence="4">
    <location>
        <begin position="133"/>
        <end position="137"/>
    </location>
</feature>
<evidence type="ECO:0000256" key="2">
    <source>
        <dbReference type="ARBA" id="ARBA00022963"/>
    </source>
</evidence>
<proteinExistence type="predicted"/>
<dbReference type="GO" id="GO:0016042">
    <property type="term" value="P:lipid catabolic process"/>
    <property type="evidence" value="ECO:0007669"/>
    <property type="project" value="UniProtKB-UniRule"/>
</dbReference>
<dbReference type="PROSITE" id="PS51635">
    <property type="entry name" value="PNPLA"/>
    <property type="match status" value="1"/>
</dbReference>
<dbReference type="GO" id="GO:0019369">
    <property type="term" value="P:arachidonate metabolic process"/>
    <property type="evidence" value="ECO:0007669"/>
    <property type="project" value="TreeGrafter"/>
</dbReference>
<protein>
    <recommendedName>
        <fullName evidence="5">PNPLA domain-containing protein</fullName>
    </recommendedName>
</protein>
<keyword evidence="3 4" id="KW-0443">Lipid metabolism</keyword>
<keyword evidence="2 4" id="KW-0442">Lipid degradation</keyword>
<dbReference type="AlphaFoldDB" id="R7U8N4"/>
<evidence type="ECO:0000313" key="8">
    <source>
        <dbReference type="Proteomes" id="UP000014760"/>
    </source>
</evidence>
<accession>R7U8N4</accession>
<dbReference type="PANTHER" id="PTHR24185">
    <property type="entry name" value="CALCIUM-INDEPENDENT PHOSPHOLIPASE A2-GAMMA"/>
    <property type="match status" value="1"/>
</dbReference>
<feature type="short sequence motif" description="DGA/G" evidence="4">
    <location>
        <begin position="278"/>
        <end position="280"/>
    </location>
</feature>
<dbReference type="GO" id="GO:0047499">
    <property type="term" value="F:calcium-independent phospholipase A2 activity"/>
    <property type="evidence" value="ECO:0007669"/>
    <property type="project" value="TreeGrafter"/>
</dbReference>
<gene>
    <name evidence="6" type="ORF">CAPTEDRAFT_100304</name>
</gene>
<organism evidence="6">
    <name type="scientific">Capitella teleta</name>
    <name type="common">Polychaete worm</name>
    <dbReference type="NCBI Taxonomy" id="283909"/>
    <lineage>
        <taxon>Eukaryota</taxon>
        <taxon>Metazoa</taxon>
        <taxon>Spiralia</taxon>
        <taxon>Lophotrochozoa</taxon>
        <taxon>Annelida</taxon>
        <taxon>Polychaeta</taxon>
        <taxon>Sedentaria</taxon>
        <taxon>Scolecida</taxon>
        <taxon>Capitellidae</taxon>
        <taxon>Capitella</taxon>
    </lineage>
</organism>
<feature type="short sequence motif" description="GXGXXG" evidence="4">
    <location>
        <begin position="101"/>
        <end position="106"/>
    </location>
</feature>
<dbReference type="Pfam" id="PF01734">
    <property type="entry name" value="Patatin"/>
    <property type="match status" value="1"/>
</dbReference>
<dbReference type="InterPro" id="IPR002641">
    <property type="entry name" value="PNPLA_dom"/>
</dbReference>
<dbReference type="EnsemblMetazoa" id="CapteT100304">
    <property type="protein sequence ID" value="CapteP100304"/>
    <property type="gene ID" value="CapteG100304"/>
</dbReference>
<dbReference type="InterPro" id="IPR045217">
    <property type="entry name" value="PNPLA8-like"/>
</dbReference>
<keyword evidence="1 4" id="KW-0378">Hydrolase</keyword>
<evidence type="ECO:0000313" key="7">
    <source>
        <dbReference type="EnsemblMetazoa" id="CapteP100304"/>
    </source>
</evidence>
<dbReference type="Gene3D" id="3.40.1090.10">
    <property type="entry name" value="Cytosolic phospholipase A2 catalytic domain"/>
    <property type="match status" value="1"/>
</dbReference>
<dbReference type="CDD" id="cd07211">
    <property type="entry name" value="Pat_PNPLA8"/>
    <property type="match status" value="1"/>
</dbReference>